<organism evidence="2 3">
    <name type="scientific">Ascodesmis nigricans</name>
    <dbReference type="NCBI Taxonomy" id="341454"/>
    <lineage>
        <taxon>Eukaryota</taxon>
        <taxon>Fungi</taxon>
        <taxon>Dikarya</taxon>
        <taxon>Ascomycota</taxon>
        <taxon>Pezizomycotina</taxon>
        <taxon>Pezizomycetes</taxon>
        <taxon>Pezizales</taxon>
        <taxon>Ascodesmidaceae</taxon>
        <taxon>Ascodesmis</taxon>
    </lineage>
</organism>
<keyword evidence="1" id="KW-0812">Transmembrane</keyword>
<keyword evidence="1" id="KW-1133">Transmembrane helix</keyword>
<reference evidence="2 3" key="1">
    <citation type="submission" date="2019-04" db="EMBL/GenBank/DDBJ databases">
        <title>Comparative genomics and transcriptomics to analyze fruiting body development in filamentous ascomycetes.</title>
        <authorList>
            <consortium name="DOE Joint Genome Institute"/>
            <person name="Lutkenhaus R."/>
            <person name="Traeger S."/>
            <person name="Breuer J."/>
            <person name="Kuo A."/>
            <person name="Lipzen A."/>
            <person name="Pangilinan J."/>
            <person name="Dilworth D."/>
            <person name="Sandor L."/>
            <person name="Poggeler S."/>
            <person name="Barry K."/>
            <person name="Grigoriev I.V."/>
            <person name="Nowrousian M."/>
        </authorList>
    </citation>
    <scope>NUCLEOTIDE SEQUENCE [LARGE SCALE GENOMIC DNA]</scope>
    <source>
        <strain evidence="2 3">CBS 389.68</strain>
    </source>
</reference>
<dbReference type="AlphaFoldDB" id="A0A4S2MQZ4"/>
<proteinExistence type="predicted"/>
<accession>A0A4S2MQZ4</accession>
<dbReference type="InParanoid" id="A0A4S2MQZ4"/>
<keyword evidence="1" id="KW-0472">Membrane</keyword>
<name>A0A4S2MQZ4_9PEZI</name>
<keyword evidence="3" id="KW-1185">Reference proteome</keyword>
<evidence type="ECO:0000313" key="3">
    <source>
        <dbReference type="Proteomes" id="UP000298138"/>
    </source>
</evidence>
<evidence type="ECO:0000313" key="2">
    <source>
        <dbReference type="EMBL" id="TGZ77098.1"/>
    </source>
</evidence>
<protein>
    <submittedName>
        <fullName evidence="2">Uncharacterized protein</fullName>
    </submittedName>
</protein>
<gene>
    <name evidence="2" type="ORF">EX30DRAFT_211046</name>
</gene>
<evidence type="ECO:0000256" key="1">
    <source>
        <dbReference type="SAM" id="Phobius"/>
    </source>
</evidence>
<dbReference type="Proteomes" id="UP000298138">
    <property type="component" value="Unassembled WGS sequence"/>
</dbReference>
<dbReference type="EMBL" id="ML220159">
    <property type="protein sequence ID" value="TGZ77098.1"/>
    <property type="molecule type" value="Genomic_DNA"/>
</dbReference>
<sequence>MWACVPWISRYDRGDVINSEGICNMVQRPFPIISASVSLFVDLYVIAIPINRVARLNMPRRKKGKCLI</sequence>
<feature type="transmembrane region" description="Helical" evidence="1">
    <location>
        <begin position="32"/>
        <end position="54"/>
    </location>
</feature>
<dbReference type="OrthoDB" id="5342292at2759"/>